<dbReference type="AlphaFoldDB" id="A0AA36M2K4"/>
<evidence type="ECO:0000313" key="1">
    <source>
        <dbReference type="EMBL" id="CAJ0596509.1"/>
    </source>
</evidence>
<accession>A0AA36M2K4</accession>
<dbReference type="Proteomes" id="UP001176961">
    <property type="component" value="Unassembled WGS sequence"/>
</dbReference>
<protein>
    <submittedName>
        <fullName evidence="1">Uncharacterized protein</fullName>
    </submittedName>
</protein>
<gene>
    <name evidence="1" type="ORF">CYNAS_LOCUS8492</name>
</gene>
<dbReference type="EMBL" id="CATQJL010000184">
    <property type="protein sequence ID" value="CAJ0596509.1"/>
    <property type="molecule type" value="Genomic_DNA"/>
</dbReference>
<keyword evidence="2" id="KW-1185">Reference proteome</keyword>
<evidence type="ECO:0000313" key="2">
    <source>
        <dbReference type="Proteomes" id="UP001176961"/>
    </source>
</evidence>
<proteinExistence type="predicted"/>
<comment type="caution">
    <text evidence="1">The sequence shown here is derived from an EMBL/GenBank/DDBJ whole genome shotgun (WGS) entry which is preliminary data.</text>
</comment>
<sequence length="233" mass="26381">MIANIDRFDQDVPKERKDEIDAMNAAEEPVDWEERVGMYIPMNARKVVLSSPAKRCVQTGELLFALKDKKFWEITKDEFETMVKITPLQMEAKVKQIIKLCRDTREEYKSDNMESAESIRDAIQGEFPDLDYVVDSEGESQGSARFVDGNGHYVQVDSFGDGFDVMIWSGKKAQAEEECGSIEEEIIIMENIKNQLEQAGYDYAVAIATQAEIKSQAACGQLATILEVQNEEK</sequence>
<name>A0AA36M2K4_CYLNA</name>
<organism evidence="1 2">
    <name type="scientific">Cylicocyclus nassatus</name>
    <name type="common">Nematode worm</name>
    <dbReference type="NCBI Taxonomy" id="53992"/>
    <lineage>
        <taxon>Eukaryota</taxon>
        <taxon>Metazoa</taxon>
        <taxon>Ecdysozoa</taxon>
        <taxon>Nematoda</taxon>
        <taxon>Chromadorea</taxon>
        <taxon>Rhabditida</taxon>
        <taxon>Rhabditina</taxon>
        <taxon>Rhabditomorpha</taxon>
        <taxon>Strongyloidea</taxon>
        <taxon>Strongylidae</taxon>
        <taxon>Cylicocyclus</taxon>
    </lineage>
</organism>
<reference evidence="1" key="1">
    <citation type="submission" date="2023-07" db="EMBL/GenBank/DDBJ databases">
        <authorList>
            <consortium name="CYATHOMIX"/>
        </authorList>
    </citation>
    <scope>NUCLEOTIDE SEQUENCE</scope>
    <source>
        <strain evidence="1">N/A</strain>
    </source>
</reference>